<accession>A0A174U1F6</accession>
<evidence type="ECO:0000313" key="2">
    <source>
        <dbReference type="Proteomes" id="UP000095541"/>
    </source>
</evidence>
<protein>
    <submittedName>
        <fullName evidence="1">Uncharacterized protein</fullName>
    </submittedName>
</protein>
<dbReference type="AlphaFoldDB" id="A0A174U1F6"/>
<dbReference type="Proteomes" id="UP000095541">
    <property type="component" value="Unassembled WGS sequence"/>
</dbReference>
<sequence>MKTALFLLSTMISAGTIIGYTQKKESESKSYSKEHKDTVLQNKHSTIIMGRFVENDTTYLLKEYDKEDGKQYLNTVIYIEPNKNSIHYKDIAQPIFKPEKGQYDLDGWRRYRQREKMPPLSKVDLLDLPTDWLPLHSYQNHYYVFKPCEIDVPLRRCLTDSLLAYYTGEYLFNAIQKFEKKSNSLYYIELKNQGEDSPIPPTQIYIHIIDSQEKIAVWEYRKENELWYELMIPIESAKDFDMIVCYCPRHKFFYEDLFRLDKIDFKTLLKQKKL</sequence>
<dbReference type="EMBL" id="CZBI01000004">
    <property type="protein sequence ID" value="CUQ16032.1"/>
    <property type="molecule type" value="Genomic_DNA"/>
</dbReference>
<reference evidence="1 2" key="1">
    <citation type="submission" date="2015-09" db="EMBL/GenBank/DDBJ databases">
        <authorList>
            <consortium name="Pathogen Informatics"/>
        </authorList>
    </citation>
    <scope>NUCLEOTIDE SEQUENCE [LARGE SCALE GENOMIC DNA]</scope>
    <source>
        <strain evidence="1 2">2789STDY5834945</strain>
    </source>
</reference>
<dbReference type="RefSeq" id="WP_055219528.1">
    <property type="nucleotide sequence ID" value="NZ_CZBI01000004.1"/>
</dbReference>
<evidence type="ECO:0000313" key="1">
    <source>
        <dbReference type="EMBL" id="CUQ16032.1"/>
    </source>
</evidence>
<name>A0A174U1F6_BACT4</name>
<gene>
    <name evidence="1" type="ORF">ERS852557_02826</name>
</gene>
<proteinExistence type="predicted"/>
<organism evidence="1 2">
    <name type="scientific">Bacteroides thetaiotaomicron</name>
    <dbReference type="NCBI Taxonomy" id="818"/>
    <lineage>
        <taxon>Bacteria</taxon>
        <taxon>Pseudomonadati</taxon>
        <taxon>Bacteroidota</taxon>
        <taxon>Bacteroidia</taxon>
        <taxon>Bacteroidales</taxon>
        <taxon>Bacteroidaceae</taxon>
        <taxon>Bacteroides</taxon>
    </lineage>
</organism>